<dbReference type="AlphaFoldDB" id="F2USQ9"/>
<proteinExistence type="predicted"/>
<reference evidence="1" key="1">
    <citation type="submission" date="2009-08" db="EMBL/GenBank/DDBJ databases">
        <title>Annotation of Salpingoeca rosetta.</title>
        <authorList>
            <consortium name="The Broad Institute Genome Sequencing Platform"/>
            <person name="Russ C."/>
            <person name="Cuomo C."/>
            <person name="Burger G."/>
            <person name="Gray M.W."/>
            <person name="Holland P.W.H."/>
            <person name="King N."/>
            <person name="Lang F.B.F."/>
            <person name="Roger A.J."/>
            <person name="Ruiz-Trillo I."/>
            <person name="Young S.K."/>
            <person name="Zeng Q."/>
            <person name="Gargeya S."/>
            <person name="Alvarado L."/>
            <person name="Berlin A."/>
            <person name="Chapman S.B."/>
            <person name="Chen Z."/>
            <person name="Freedman E."/>
            <person name="Gellesch M."/>
            <person name="Goldberg J."/>
            <person name="Griggs A."/>
            <person name="Gujja S."/>
            <person name="Heilman E."/>
            <person name="Heiman D."/>
            <person name="Howarth C."/>
            <person name="Mehta T."/>
            <person name="Neiman D."/>
            <person name="Pearson M."/>
            <person name="Roberts A."/>
            <person name="Saif S."/>
            <person name="Shea T."/>
            <person name="Shenoy N."/>
            <person name="Sisk P."/>
            <person name="Stolte C."/>
            <person name="Sykes S."/>
            <person name="White J."/>
            <person name="Yandava C."/>
            <person name="Haas B."/>
            <person name="Nusbaum C."/>
            <person name="Birren B."/>
        </authorList>
    </citation>
    <scope>NUCLEOTIDE SEQUENCE [LARGE SCALE GENOMIC DNA]</scope>
    <source>
        <strain evidence="1">ATCC 50818</strain>
    </source>
</reference>
<dbReference type="EMBL" id="GL832995">
    <property type="protein sequence ID" value="EGD81168.1"/>
    <property type="molecule type" value="Genomic_DNA"/>
</dbReference>
<name>F2USQ9_SALR5</name>
<dbReference type="Proteomes" id="UP000007799">
    <property type="component" value="Unassembled WGS sequence"/>
</dbReference>
<dbReference type="KEGG" id="sre:PTSG_11208"/>
<gene>
    <name evidence="1" type="ORF">PTSG_11208</name>
</gene>
<organism evidence="2">
    <name type="scientific">Salpingoeca rosetta (strain ATCC 50818 / BSB-021)</name>
    <dbReference type="NCBI Taxonomy" id="946362"/>
    <lineage>
        <taxon>Eukaryota</taxon>
        <taxon>Choanoflagellata</taxon>
        <taxon>Craspedida</taxon>
        <taxon>Salpingoecidae</taxon>
        <taxon>Salpingoeca</taxon>
    </lineage>
</organism>
<protein>
    <submittedName>
        <fullName evidence="1">Uncharacterized protein</fullName>
    </submittedName>
</protein>
<dbReference type="GeneID" id="16068375"/>
<dbReference type="RefSeq" id="XP_004987853.1">
    <property type="nucleotide sequence ID" value="XM_004987796.1"/>
</dbReference>
<accession>F2USQ9</accession>
<evidence type="ECO:0000313" key="2">
    <source>
        <dbReference type="Proteomes" id="UP000007799"/>
    </source>
</evidence>
<dbReference type="InParanoid" id="F2USQ9"/>
<sequence length="159" mass="18022">MMGRINRKTCLPPQAHDLMHVIKPAAFLFEADDPQTTHSAQGALKAVESLLAVIQGSRLPRIPQLRRDRELHLHEMLTHLLDWLSITEDDDEAKYIYTYLVEVVGTPRGRRQRAPLPGHVHSLMNMQDSYAYGVLRQLMQDPEVHARVQRAVKALGSSA</sequence>
<evidence type="ECO:0000313" key="1">
    <source>
        <dbReference type="EMBL" id="EGD81168.1"/>
    </source>
</evidence>
<keyword evidence="2" id="KW-1185">Reference proteome</keyword>